<dbReference type="PANTHER" id="PTHR37419">
    <property type="entry name" value="SERINE/THREONINE-PROTEIN KINASE TOXIN HIPA"/>
    <property type="match status" value="1"/>
</dbReference>
<dbReference type="Pfam" id="PF13657">
    <property type="entry name" value="Couple_hipA"/>
    <property type="match status" value="1"/>
</dbReference>
<evidence type="ECO:0000313" key="7">
    <source>
        <dbReference type="Proteomes" id="UP000249396"/>
    </source>
</evidence>
<dbReference type="PANTHER" id="PTHR37419:SF1">
    <property type="entry name" value="SERINE_THREONINE-PROTEIN KINASE TOXIN HIPA"/>
    <property type="match status" value="1"/>
</dbReference>
<keyword evidence="3" id="KW-0418">Kinase</keyword>
<evidence type="ECO:0000313" key="6">
    <source>
        <dbReference type="EMBL" id="PZN69510.1"/>
    </source>
</evidence>
<organism evidence="6 7">
    <name type="scientific">Candidatus Methylumidiphilus alinenensis</name>
    <dbReference type="NCBI Taxonomy" id="2202197"/>
    <lineage>
        <taxon>Bacteria</taxon>
        <taxon>Pseudomonadati</taxon>
        <taxon>Pseudomonadota</taxon>
        <taxon>Gammaproteobacteria</taxon>
        <taxon>Methylococcales</taxon>
        <taxon>Candidatus Methylumidiphilus</taxon>
    </lineage>
</organism>
<sequence>MTLSREEQFCVYLHNKLVGRLHRRDDVTRFVFDEGYWNDPNRAVLGLRFEEDPHARHRRNMRLPPWFSNLLPEGRLREWIAQARHTSIEREMELLAQVGHDLPGAVRVLTADQIVPVEIDDGSGLSTEQSRATDSLWSFSLAGVGLKFSMLARGDRLTIPSRGEGGDWIVKLPDPIYPDVPWNELAMMTLAKAVGIDVPEVRVLHRDQIDPLPERVWSGCENYAFAVKRFDRGPGREWIHIEDMAQVRGCYPDAKYSGTFETVGALVYRQRDINALREFARRLAFNIIIGNGDAHLKNWSLIYNDPRIPTLAPAYDLVATFVYRPACEGVEDMALRFGGKKRFEDMRISSFARLDQKLDVKAELGDVARMLVDRVLAEWTRAAALLEGHPELCRRIELFVKERTRQLIR</sequence>
<protein>
    <submittedName>
        <fullName evidence="6">Type II toxin-antitoxin system HipA family toxin</fullName>
    </submittedName>
</protein>
<dbReference type="InterPro" id="IPR017508">
    <property type="entry name" value="HipA_N1"/>
</dbReference>
<comment type="similarity">
    <text evidence="1">Belongs to the HipA Ser/Thr kinase family.</text>
</comment>
<gene>
    <name evidence="6" type="ORF">DM484_29560</name>
</gene>
<evidence type="ECO:0000256" key="2">
    <source>
        <dbReference type="ARBA" id="ARBA00022679"/>
    </source>
</evidence>
<proteinExistence type="inferred from homology"/>
<accession>A0A2W4S0L7</accession>
<dbReference type="EMBL" id="QJPH01000575">
    <property type="protein sequence ID" value="PZN69510.1"/>
    <property type="molecule type" value="Genomic_DNA"/>
</dbReference>
<feature type="domain" description="HipA-like C-terminal" evidence="4">
    <location>
        <begin position="139"/>
        <end position="379"/>
    </location>
</feature>
<reference evidence="6 7" key="1">
    <citation type="journal article" date="2018" name="Aquat. Microb. Ecol.">
        <title>Gammaproteobacterial methanotrophs dominate.</title>
        <authorList>
            <person name="Rissanen A.J."/>
            <person name="Saarenheimo J."/>
            <person name="Tiirola M."/>
            <person name="Peura S."/>
            <person name="Aalto S.L."/>
            <person name="Karvinen A."/>
            <person name="Nykanen H."/>
        </authorList>
    </citation>
    <scope>NUCLEOTIDE SEQUENCE [LARGE SCALE GENOMIC DNA]</scope>
    <source>
        <strain evidence="6">AMbin10</strain>
    </source>
</reference>
<feature type="domain" description="HipA N-terminal subdomain 1" evidence="5">
    <location>
        <begin position="11"/>
        <end position="108"/>
    </location>
</feature>
<dbReference type="NCBIfam" id="TIGR03071">
    <property type="entry name" value="couple_hipA"/>
    <property type="match status" value="1"/>
</dbReference>
<dbReference type="GO" id="GO:0004674">
    <property type="term" value="F:protein serine/threonine kinase activity"/>
    <property type="evidence" value="ECO:0007669"/>
    <property type="project" value="TreeGrafter"/>
</dbReference>
<evidence type="ECO:0000259" key="4">
    <source>
        <dbReference type="Pfam" id="PF07804"/>
    </source>
</evidence>
<comment type="caution">
    <text evidence="6">The sequence shown here is derived from an EMBL/GenBank/DDBJ whole genome shotgun (WGS) entry which is preliminary data.</text>
</comment>
<dbReference type="InterPro" id="IPR012893">
    <property type="entry name" value="HipA-like_C"/>
</dbReference>
<dbReference type="AlphaFoldDB" id="A0A2W4S0L7"/>
<evidence type="ECO:0000256" key="1">
    <source>
        <dbReference type="ARBA" id="ARBA00010164"/>
    </source>
</evidence>
<dbReference type="InterPro" id="IPR052028">
    <property type="entry name" value="HipA_Ser/Thr_kinase"/>
</dbReference>
<dbReference type="GO" id="GO:0005829">
    <property type="term" value="C:cytosol"/>
    <property type="evidence" value="ECO:0007669"/>
    <property type="project" value="TreeGrafter"/>
</dbReference>
<keyword evidence="2" id="KW-0808">Transferase</keyword>
<name>A0A2W4S0L7_9GAMM</name>
<dbReference type="Gene3D" id="1.10.1070.20">
    <property type="match status" value="1"/>
</dbReference>
<evidence type="ECO:0000259" key="5">
    <source>
        <dbReference type="Pfam" id="PF13657"/>
    </source>
</evidence>
<dbReference type="Proteomes" id="UP000249396">
    <property type="component" value="Unassembled WGS sequence"/>
</dbReference>
<evidence type="ECO:0000256" key="3">
    <source>
        <dbReference type="ARBA" id="ARBA00022777"/>
    </source>
</evidence>
<dbReference type="Pfam" id="PF07804">
    <property type="entry name" value="HipA_C"/>
    <property type="match status" value="1"/>
</dbReference>